<dbReference type="SUPFAM" id="SSF46785">
    <property type="entry name" value="Winged helix' DNA-binding domain"/>
    <property type="match status" value="1"/>
</dbReference>
<feature type="region of interest" description="Disordered" evidence="6">
    <location>
        <begin position="17"/>
        <end position="39"/>
    </location>
</feature>
<feature type="domain" description="Replication protein A C-terminal" evidence="7">
    <location>
        <begin position="187"/>
        <end position="263"/>
    </location>
</feature>
<dbReference type="GO" id="GO:0006260">
    <property type="term" value="P:DNA replication"/>
    <property type="evidence" value="ECO:0007669"/>
    <property type="project" value="UniProtKB-KW"/>
</dbReference>
<reference evidence="8" key="1">
    <citation type="journal article" date="2014" name="PLoS Genet.">
        <title>Differential Responses to Wnt and PCP Disruption Predict Expression and Developmental Function of Conserved and Novel Genes in a Cnidarian.</title>
        <authorList>
            <person name="Lapebie P."/>
            <person name="Ruggiero A."/>
            <person name="Barreau C."/>
            <person name="Chevalier S."/>
            <person name="Chang P."/>
            <person name="Dru P."/>
            <person name="Houliston E."/>
            <person name="Momose T."/>
        </authorList>
    </citation>
    <scope>NUCLEOTIDE SEQUENCE</scope>
</reference>
<dbReference type="CDD" id="cd04478">
    <property type="entry name" value="RPA2_DBD_D"/>
    <property type="match status" value="1"/>
</dbReference>
<dbReference type="InterPro" id="IPR012340">
    <property type="entry name" value="NA-bd_OB-fold"/>
</dbReference>
<comment type="similarity">
    <text evidence="2">Belongs to the replication factor A protein 2 family.</text>
</comment>
<dbReference type="InterPro" id="IPR014646">
    <property type="entry name" value="Rfa2/RPA32"/>
</dbReference>
<dbReference type="EMBL" id="GBGP01000086">
    <property type="protein sequence ID" value="JAC85097.1"/>
    <property type="molecule type" value="mRNA"/>
</dbReference>
<dbReference type="RefSeq" id="XP_066917755.1">
    <property type="nucleotide sequence ID" value="XM_067061654.1"/>
</dbReference>
<evidence type="ECO:0000313" key="9">
    <source>
        <dbReference type="EnsemblMetazoa" id="CLYHEMP010847.1"/>
    </source>
</evidence>
<evidence type="ECO:0000313" key="10">
    <source>
        <dbReference type="Proteomes" id="UP000594262"/>
    </source>
</evidence>
<evidence type="ECO:0000256" key="1">
    <source>
        <dbReference type="ARBA" id="ARBA00004123"/>
    </source>
</evidence>
<keyword evidence="5" id="KW-0539">Nucleus</keyword>
<dbReference type="PANTHER" id="PTHR13989">
    <property type="entry name" value="REPLICATION PROTEIN A-RELATED"/>
    <property type="match status" value="1"/>
</dbReference>
<evidence type="ECO:0000256" key="2">
    <source>
        <dbReference type="ARBA" id="ARBA00007815"/>
    </source>
</evidence>
<dbReference type="GO" id="GO:0003697">
    <property type="term" value="F:single-stranded DNA binding"/>
    <property type="evidence" value="ECO:0007669"/>
    <property type="project" value="TreeGrafter"/>
</dbReference>
<name>A0A069DNF6_9CNID</name>
<dbReference type="GO" id="GO:0000781">
    <property type="term" value="C:chromosome, telomeric region"/>
    <property type="evidence" value="ECO:0007669"/>
    <property type="project" value="TreeGrafter"/>
</dbReference>
<dbReference type="EnsemblMetazoa" id="CLYHEMT010847.1">
    <property type="protein sequence ID" value="CLYHEMP010847.1"/>
    <property type="gene ID" value="CLYHEMG010847"/>
</dbReference>
<dbReference type="InterPro" id="IPR040260">
    <property type="entry name" value="RFA2-like"/>
</dbReference>
<comment type="subcellular location">
    <subcellularLocation>
        <location evidence="1">Nucleus</location>
    </subcellularLocation>
</comment>
<evidence type="ECO:0000256" key="6">
    <source>
        <dbReference type="SAM" id="MobiDB-lite"/>
    </source>
</evidence>
<proteinExistence type="evidence at transcript level"/>
<dbReference type="GO" id="GO:0035861">
    <property type="term" value="C:site of double-strand break"/>
    <property type="evidence" value="ECO:0007669"/>
    <property type="project" value="TreeGrafter"/>
</dbReference>
<evidence type="ECO:0000313" key="8">
    <source>
        <dbReference type="EMBL" id="JAC85097.1"/>
    </source>
</evidence>
<dbReference type="PIRSF" id="PIRSF036949">
    <property type="entry name" value="RPA32"/>
    <property type="match status" value="1"/>
</dbReference>
<keyword evidence="10" id="KW-1185">Reference proteome</keyword>
<dbReference type="GeneID" id="136805089"/>
<feature type="compositionally biased region" description="Gly residues" evidence="6">
    <location>
        <begin position="17"/>
        <end position="29"/>
    </location>
</feature>
<keyword evidence="4" id="KW-0238">DNA-binding</keyword>
<dbReference type="SUPFAM" id="SSF50249">
    <property type="entry name" value="Nucleic acid-binding proteins"/>
    <property type="match status" value="1"/>
</dbReference>
<dbReference type="Gene3D" id="2.40.50.140">
    <property type="entry name" value="Nucleic acid-binding proteins"/>
    <property type="match status" value="1"/>
</dbReference>
<dbReference type="FunFam" id="1.10.10.10:FF:000168">
    <property type="entry name" value="Replication protein A 32 kDa subunit"/>
    <property type="match status" value="1"/>
</dbReference>
<dbReference type="InterPro" id="IPR036390">
    <property type="entry name" value="WH_DNA-bd_sf"/>
</dbReference>
<dbReference type="GO" id="GO:0006289">
    <property type="term" value="P:nucleotide-excision repair"/>
    <property type="evidence" value="ECO:0007669"/>
    <property type="project" value="TreeGrafter"/>
</dbReference>
<keyword evidence="3" id="KW-0235">DNA replication</keyword>
<dbReference type="OrthoDB" id="25571at2759"/>
<evidence type="ECO:0000259" key="7">
    <source>
        <dbReference type="Pfam" id="PF08784"/>
    </source>
</evidence>
<dbReference type="InterPro" id="IPR014892">
    <property type="entry name" value="RPA_C"/>
</dbReference>
<evidence type="ECO:0000256" key="5">
    <source>
        <dbReference type="ARBA" id="ARBA00023242"/>
    </source>
</evidence>
<dbReference type="Proteomes" id="UP000594262">
    <property type="component" value="Unplaced"/>
</dbReference>
<dbReference type="Pfam" id="PF08784">
    <property type="entry name" value="RPA_C"/>
    <property type="match status" value="1"/>
</dbReference>
<dbReference type="GO" id="GO:0000724">
    <property type="term" value="P:double-strand break repair via homologous recombination"/>
    <property type="evidence" value="ECO:0007669"/>
    <property type="project" value="TreeGrafter"/>
</dbReference>
<dbReference type="PANTHER" id="PTHR13989:SF16">
    <property type="entry name" value="REPLICATION PROTEIN A2"/>
    <property type="match status" value="1"/>
</dbReference>
<dbReference type="GO" id="GO:0005662">
    <property type="term" value="C:DNA replication factor A complex"/>
    <property type="evidence" value="ECO:0007669"/>
    <property type="project" value="TreeGrafter"/>
</dbReference>
<evidence type="ECO:0000256" key="3">
    <source>
        <dbReference type="ARBA" id="ARBA00022705"/>
    </source>
</evidence>
<protein>
    <submittedName>
        <fullName evidence="9">RPA_C domain-containing protein</fullName>
    </submittedName>
    <submittedName>
        <fullName evidence="8">Replication protein A</fullName>
    </submittedName>
</protein>
<dbReference type="AlphaFoldDB" id="A0A069DNF6"/>
<accession>A0A069DNF6</accession>
<organism evidence="8">
    <name type="scientific">Clytia hemisphaerica</name>
    <dbReference type="NCBI Taxonomy" id="252671"/>
    <lineage>
        <taxon>Eukaryota</taxon>
        <taxon>Metazoa</taxon>
        <taxon>Cnidaria</taxon>
        <taxon>Hydrozoa</taxon>
        <taxon>Hydroidolina</taxon>
        <taxon>Leptothecata</taxon>
        <taxon>Obeliida</taxon>
        <taxon>Clytiidae</taxon>
        <taxon>Clytia</taxon>
    </lineage>
</organism>
<dbReference type="Gene3D" id="1.10.10.10">
    <property type="entry name" value="Winged helix-like DNA-binding domain superfamily/Winged helix DNA-binding domain"/>
    <property type="match status" value="1"/>
</dbReference>
<sequence length="270" mass="29553">MNFQGFGDNYQGDGGSGGGFMSPGFGGSQTPGPDAKKSRAQSLLPVTAAIIQKADYNATEDVFRFEGVEIHQVTFVGIIREVSEAATNISYKIDDMTGDFISVRKWLDDEEKTAFKRSECRENTYVRVVGNMKALSEGKLRNVMAFNITPVVDFDEITYHFLDVVHAKLAIEKIVGGSSTAPLGGVQTPAGANADNFGGGYNDAGLTGQNKLVFNYISACTEEQGIHFQSLKNKCRGMQEKQLRNCIEWLSNEGHIYSTIDDDHYRSTSS</sequence>
<evidence type="ECO:0000256" key="4">
    <source>
        <dbReference type="ARBA" id="ARBA00023125"/>
    </source>
</evidence>
<reference evidence="9" key="2">
    <citation type="submission" date="2021-01" db="UniProtKB">
        <authorList>
            <consortium name="EnsemblMetazoa"/>
        </authorList>
    </citation>
    <scope>IDENTIFICATION</scope>
</reference>
<dbReference type="InterPro" id="IPR036388">
    <property type="entry name" value="WH-like_DNA-bd_sf"/>
</dbReference>